<proteinExistence type="predicted"/>
<feature type="region of interest" description="Disordered" evidence="2">
    <location>
        <begin position="81"/>
        <end position="100"/>
    </location>
</feature>
<feature type="coiled-coil region" evidence="1">
    <location>
        <begin position="365"/>
        <end position="392"/>
    </location>
</feature>
<accession>A0A1J4KGI7</accession>
<dbReference type="VEuPathDB" id="TrichDB:TRFO_20235"/>
<protein>
    <submittedName>
        <fullName evidence="3">Uncharacterized protein</fullName>
    </submittedName>
</protein>
<dbReference type="Proteomes" id="UP000179807">
    <property type="component" value="Unassembled WGS sequence"/>
</dbReference>
<feature type="coiled-coil region" evidence="1">
    <location>
        <begin position="105"/>
        <end position="246"/>
    </location>
</feature>
<name>A0A1J4KGI7_9EUKA</name>
<comment type="caution">
    <text evidence="3">The sequence shown here is derived from an EMBL/GenBank/DDBJ whole genome shotgun (WGS) entry which is preliminary data.</text>
</comment>
<organism evidence="3 4">
    <name type="scientific">Tritrichomonas foetus</name>
    <dbReference type="NCBI Taxonomy" id="1144522"/>
    <lineage>
        <taxon>Eukaryota</taxon>
        <taxon>Metamonada</taxon>
        <taxon>Parabasalia</taxon>
        <taxon>Tritrichomonadida</taxon>
        <taxon>Tritrichomonadidae</taxon>
        <taxon>Tritrichomonas</taxon>
    </lineage>
</organism>
<reference evidence="3" key="1">
    <citation type="submission" date="2016-10" db="EMBL/GenBank/DDBJ databases">
        <authorList>
            <person name="Benchimol M."/>
            <person name="Almeida L.G."/>
            <person name="Vasconcelos A.T."/>
            <person name="Perreira-Neves A."/>
            <person name="Rosa I.A."/>
            <person name="Tasca T."/>
            <person name="Bogo M.R."/>
            <person name="de Souza W."/>
        </authorList>
    </citation>
    <scope>NUCLEOTIDE SEQUENCE [LARGE SCALE GENOMIC DNA]</scope>
    <source>
        <strain evidence="3">K</strain>
    </source>
</reference>
<keyword evidence="1" id="KW-0175">Coiled coil</keyword>
<dbReference type="GeneID" id="94835985"/>
<gene>
    <name evidence="3" type="ORF">TRFO_20235</name>
</gene>
<evidence type="ECO:0000256" key="1">
    <source>
        <dbReference type="SAM" id="Coils"/>
    </source>
</evidence>
<evidence type="ECO:0000313" key="4">
    <source>
        <dbReference type="Proteomes" id="UP000179807"/>
    </source>
</evidence>
<keyword evidence="4" id="KW-1185">Reference proteome</keyword>
<dbReference type="RefSeq" id="XP_068363617.1">
    <property type="nucleotide sequence ID" value="XM_068501281.1"/>
</dbReference>
<feature type="region of interest" description="Disordered" evidence="2">
    <location>
        <begin position="1"/>
        <end position="22"/>
    </location>
</feature>
<evidence type="ECO:0000256" key="2">
    <source>
        <dbReference type="SAM" id="MobiDB-lite"/>
    </source>
</evidence>
<dbReference type="AlphaFoldDB" id="A0A1J4KGI7"/>
<sequence length="435" mass="51651">MHEEEEESSHEQNNGNIQDEDYEYDNSNQEFEMLNQEIEDLKYSISDYYVDINKTLYNIQKALDKCTIIKATIKSIQAAPPLIESPSGRSSRTSSRSMAGEDQILQKHQLKLDGKLKEIHKLQSEINQNQITFDNLEDRLRALLNDECEIQINLNTAEAEIREYNINREINRRRVEFMKNQVKERKKELQQLRVLKSDAQNALSMLEEREKSCSMIDDQNASEKVLTSRQNELVRLETEIQAVRRRMYEFKEYAMMEALQYQSSIQDHEYSANWEEEKSALTSALNELKQKVRILKQYQVYYVSDNIQPNDPNKTISLTPEEKDIYGSLIRKWAKEANEEELYEGKINTGWKIIQEKRILLAKLMEENVKKAKQLSRRKEALQLTVEKFRKKENDLVFDSQKRAIDFEEQEKKMIEKIRRLKIKLAQIRLDRERH</sequence>
<dbReference type="EMBL" id="MLAK01000610">
    <property type="protein sequence ID" value="OHT10481.1"/>
    <property type="molecule type" value="Genomic_DNA"/>
</dbReference>
<feature type="compositionally biased region" description="Low complexity" evidence="2">
    <location>
        <begin position="85"/>
        <end position="97"/>
    </location>
</feature>
<evidence type="ECO:0000313" key="3">
    <source>
        <dbReference type="EMBL" id="OHT10481.1"/>
    </source>
</evidence>